<dbReference type="PANTHER" id="PTHR31005">
    <property type="entry name" value="DUF4139 DOMAIN-CONTAINING PROTEIN"/>
    <property type="match status" value="1"/>
</dbReference>
<evidence type="ECO:0000313" key="4">
    <source>
        <dbReference type="EMBL" id="KAJ7315021.1"/>
    </source>
</evidence>
<dbReference type="Proteomes" id="UP001218218">
    <property type="component" value="Unassembled WGS sequence"/>
</dbReference>
<feature type="compositionally biased region" description="Basic residues" evidence="1">
    <location>
        <begin position="302"/>
        <end position="315"/>
    </location>
</feature>
<feature type="domain" description="DUF4140" evidence="3">
    <location>
        <begin position="27"/>
        <end position="123"/>
    </location>
</feature>
<reference evidence="4" key="1">
    <citation type="submission" date="2023-03" db="EMBL/GenBank/DDBJ databases">
        <title>Massive genome expansion in bonnet fungi (Mycena s.s.) driven by repeated elements and novel gene families across ecological guilds.</title>
        <authorList>
            <consortium name="Lawrence Berkeley National Laboratory"/>
            <person name="Harder C.B."/>
            <person name="Miyauchi S."/>
            <person name="Viragh M."/>
            <person name="Kuo A."/>
            <person name="Thoen E."/>
            <person name="Andreopoulos B."/>
            <person name="Lu D."/>
            <person name="Skrede I."/>
            <person name="Drula E."/>
            <person name="Henrissat B."/>
            <person name="Morin E."/>
            <person name="Kohler A."/>
            <person name="Barry K."/>
            <person name="LaButti K."/>
            <person name="Morin E."/>
            <person name="Salamov A."/>
            <person name="Lipzen A."/>
            <person name="Mereny Z."/>
            <person name="Hegedus B."/>
            <person name="Baldrian P."/>
            <person name="Stursova M."/>
            <person name="Weitz H."/>
            <person name="Taylor A."/>
            <person name="Grigoriev I.V."/>
            <person name="Nagy L.G."/>
            <person name="Martin F."/>
            <person name="Kauserud H."/>
        </authorList>
    </citation>
    <scope>NUCLEOTIDE SEQUENCE</scope>
    <source>
        <strain evidence="4">CBHHK002</strain>
    </source>
</reference>
<comment type="caution">
    <text evidence="4">The sequence shown here is derived from an EMBL/GenBank/DDBJ whole genome shotgun (WGS) entry which is preliminary data.</text>
</comment>
<protein>
    <recommendedName>
        <fullName evidence="6">Mucoidy inhibitor A</fullName>
    </recommendedName>
</protein>
<evidence type="ECO:0000259" key="3">
    <source>
        <dbReference type="Pfam" id="PF13600"/>
    </source>
</evidence>
<dbReference type="EMBL" id="JARIHO010000064">
    <property type="protein sequence ID" value="KAJ7315021.1"/>
    <property type="molecule type" value="Genomic_DNA"/>
</dbReference>
<dbReference type="PANTHER" id="PTHR31005:SF8">
    <property type="entry name" value="DUF4139 DOMAIN-CONTAINING PROTEIN"/>
    <property type="match status" value="1"/>
</dbReference>
<dbReference type="InterPro" id="IPR025554">
    <property type="entry name" value="DUF4140"/>
</dbReference>
<dbReference type="InterPro" id="IPR011935">
    <property type="entry name" value="CHP02231"/>
</dbReference>
<organism evidence="4 5">
    <name type="scientific">Mycena albidolilacea</name>
    <dbReference type="NCBI Taxonomy" id="1033008"/>
    <lineage>
        <taxon>Eukaryota</taxon>
        <taxon>Fungi</taxon>
        <taxon>Dikarya</taxon>
        <taxon>Basidiomycota</taxon>
        <taxon>Agaricomycotina</taxon>
        <taxon>Agaricomycetes</taxon>
        <taxon>Agaricomycetidae</taxon>
        <taxon>Agaricales</taxon>
        <taxon>Marasmiineae</taxon>
        <taxon>Mycenaceae</taxon>
        <taxon>Mycena</taxon>
    </lineage>
</organism>
<keyword evidence="5" id="KW-1185">Reference proteome</keyword>
<evidence type="ECO:0000313" key="5">
    <source>
        <dbReference type="Proteomes" id="UP001218218"/>
    </source>
</evidence>
<dbReference type="AlphaFoldDB" id="A0AAD7EEX7"/>
<dbReference type="InterPro" id="IPR037291">
    <property type="entry name" value="DUF4139"/>
</dbReference>
<name>A0AAD7EEX7_9AGAR</name>
<feature type="region of interest" description="Disordered" evidence="1">
    <location>
        <begin position="297"/>
        <end position="318"/>
    </location>
</feature>
<gene>
    <name evidence="4" type="ORF">DFH08DRAFT_894479</name>
</gene>
<dbReference type="Pfam" id="PF13598">
    <property type="entry name" value="DUF4139"/>
    <property type="match status" value="1"/>
</dbReference>
<sequence length="580" mass="63029">MTSADPPAFEPTSIELQSVADSKITSVSVYPTRAEITRVYKFAVQTGQNQVYISGLPNVLEPESLRVEGRGAATIHDVTLSMENKHVPKSSPKLEELLSTREDKADALARCEQALSSLRQYLGSLTVQNLAVAQLESVLEQYEATGARLDVRKKGLARELQRIDADIAAERALVAIPPEHNKLRNKAAIGVFAQTPGNIEIALIYAVPHASWTAFYDIRVDMDTKESPVKLIYKAAIKQNTGESWDNVPLQLETSTPTFGLGVPKLSPWNLDIYRPAVYTGRPVHYAVPVIIPAPQSWRSHSPSRRSNRHYRSRSRSPEVVVMKHEEAAVMSTGNVNATFRVPGLVTIPCDGAAHNFTIVELRPQAVMSWVAVPKREAKTHLTAHITNASEYTLLSGTANVYVDGSFIARSTVPSVSPQESFDCPLGLDPSIRVTYPPVVKQLSQSGFYKKSATHGFTQRITVHNTKSVPVDGLRIVDQIPASRNAQVKVKLIQPALPLGEGEGVTGKGAEAESNAGAETKGKKSASVNVSKGVVAQWDGGDETDRRVSWMCAVPAQGKINLTLEWTVTVSPADAQIVGL</sequence>
<evidence type="ECO:0000256" key="1">
    <source>
        <dbReference type="SAM" id="MobiDB-lite"/>
    </source>
</evidence>
<dbReference type="Pfam" id="PF13600">
    <property type="entry name" value="DUF4140"/>
    <property type="match status" value="1"/>
</dbReference>
<evidence type="ECO:0000259" key="2">
    <source>
        <dbReference type="Pfam" id="PF13598"/>
    </source>
</evidence>
<evidence type="ECO:0008006" key="6">
    <source>
        <dbReference type="Google" id="ProtNLM"/>
    </source>
</evidence>
<proteinExistence type="predicted"/>
<feature type="domain" description="DUF4139" evidence="2">
    <location>
        <begin position="202"/>
        <end position="567"/>
    </location>
</feature>
<feature type="region of interest" description="Disordered" evidence="1">
    <location>
        <begin position="503"/>
        <end position="525"/>
    </location>
</feature>
<dbReference type="NCBIfam" id="TIGR02231">
    <property type="entry name" value="mucoidy inhibitor MuiA family protein"/>
    <property type="match status" value="1"/>
</dbReference>
<accession>A0AAD7EEX7</accession>